<organism evidence="1 2">
    <name type="scientific">candidate division WWE3 bacterium GW2011_GWC1_41_7</name>
    <dbReference type="NCBI Taxonomy" id="1619119"/>
    <lineage>
        <taxon>Bacteria</taxon>
        <taxon>Katanobacteria</taxon>
    </lineage>
</organism>
<evidence type="ECO:0000313" key="2">
    <source>
        <dbReference type="Proteomes" id="UP000034507"/>
    </source>
</evidence>
<sequence>MLVNTKNKLIIALITLLSVLSIVGLKSVHAGPARQSLDIKSVKIDFDTPVDLDVFIELQKNHKFKQQILEGEFTYDGTPIHDFYIINESNKIQDIKSEYIKSRKGLITDTNKNNPSSKNGEIPTFDNITLTNVTLIGEGKSVEAIKKDISNKNIKVKNLNEKDLGEIKPKDKVAPKKVPTPDESQMESVTSAAVVPSIPMSGTSYFYTSSAGGRYVQQNMTWPSVSFGADQTYEHDVFLYNYDRKTYLNGASTAYPGCFPTTTYAATSWPSESKPYLDTRFSDSLSFCEIDELSYTIGAAQANAIKANTNYYTYIRTAIGNDTADKFKVQAQIGHRTPSGCYTTWCSFGDASYNLVPAWSTILQITLQTKQIYM</sequence>
<name>A0A0G0X594_UNCKA</name>
<protein>
    <submittedName>
        <fullName evidence="1">Uncharacterized protein</fullName>
    </submittedName>
</protein>
<reference evidence="1 2" key="1">
    <citation type="journal article" date="2015" name="Nature">
        <title>rRNA introns, odd ribosomes, and small enigmatic genomes across a large radiation of phyla.</title>
        <authorList>
            <person name="Brown C.T."/>
            <person name="Hug L.A."/>
            <person name="Thomas B.C."/>
            <person name="Sharon I."/>
            <person name="Castelle C.J."/>
            <person name="Singh A."/>
            <person name="Wilkins M.J."/>
            <person name="Williams K.H."/>
            <person name="Banfield J.F."/>
        </authorList>
    </citation>
    <scope>NUCLEOTIDE SEQUENCE [LARGE SCALE GENOMIC DNA]</scope>
</reference>
<dbReference type="Proteomes" id="UP000034507">
    <property type="component" value="Unassembled WGS sequence"/>
</dbReference>
<evidence type="ECO:0000313" key="1">
    <source>
        <dbReference type="EMBL" id="KKS20224.1"/>
    </source>
</evidence>
<dbReference type="AlphaFoldDB" id="A0A0G0X594"/>
<proteinExistence type="predicted"/>
<comment type="caution">
    <text evidence="1">The sequence shown here is derived from an EMBL/GenBank/DDBJ whole genome shotgun (WGS) entry which is preliminary data.</text>
</comment>
<dbReference type="EMBL" id="LCBX01000030">
    <property type="protein sequence ID" value="KKS20224.1"/>
    <property type="molecule type" value="Genomic_DNA"/>
</dbReference>
<accession>A0A0G0X594</accession>
<gene>
    <name evidence="1" type="ORF">UU77_C0030G0002</name>
</gene>